<evidence type="ECO:0000313" key="2">
    <source>
        <dbReference type="EMBL" id="CAA9553196.1"/>
    </source>
</evidence>
<keyword evidence="2" id="KW-0378">Hydrolase</keyword>
<dbReference type="EC" id="3.2.1.141" evidence="2"/>
<evidence type="ECO:0000256" key="1">
    <source>
        <dbReference type="SAM" id="MobiDB-lite"/>
    </source>
</evidence>
<protein>
    <submittedName>
        <fullName evidence="2">Malto-oligosyltrehalose trehalohydrolase</fullName>
        <ecNumber evidence="2">3.2.1.141</ecNumber>
    </submittedName>
</protein>
<feature type="compositionally biased region" description="Basic residues" evidence="1">
    <location>
        <begin position="1"/>
        <end position="13"/>
    </location>
</feature>
<feature type="compositionally biased region" description="Basic and acidic residues" evidence="1">
    <location>
        <begin position="139"/>
        <end position="161"/>
    </location>
</feature>
<feature type="compositionally biased region" description="Basic residues" evidence="1">
    <location>
        <begin position="182"/>
        <end position="193"/>
    </location>
</feature>
<accession>A0A6J4UPU8</accession>
<feature type="compositionally biased region" description="Low complexity" evidence="1">
    <location>
        <begin position="168"/>
        <end position="181"/>
    </location>
</feature>
<feature type="non-terminal residue" evidence="2">
    <location>
        <position position="1"/>
    </location>
</feature>
<keyword evidence="2" id="KW-0326">Glycosidase</keyword>
<feature type="compositionally biased region" description="Basic residues" evidence="1">
    <location>
        <begin position="56"/>
        <end position="80"/>
    </location>
</feature>
<feature type="non-terminal residue" evidence="2">
    <location>
        <position position="209"/>
    </location>
</feature>
<feature type="compositionally biased region" description="Basic residues" evidence="1">
    <location>
        <begin position="87"/>
        <end position="106"/>
    </location>
</feature>
<name>A0A6J4UPU8_9BACT</name>
<dbReference type="AlphaFoldDB" id="A0A6J4UPU8"/>
<dbReference type="EMBL" id="CADCWM010000317">
    <property type="protein sequence ID" value="CAA9553196.1"/>
    <property type="molecule type" value="Genomic_DNA"/>
</dbReference>
<proteinExistence type="predicted"/>
<organism evidence="2">
    <name type="scientific">uncultured Thermomicrobiales bacterium</name>
    <dbReference type="NCBI Taxonomy" id="1645740"/>
    <lineage>
        <taxon>Bacteria</taxon>
        <taxon>Pseudomonadati</taxon>
        <taxon>Thermomicrobiota</taxon>
        <taxon>Thermomicrobia</taxon>
        <taxon>Thermomicrobiales</taxon>
        <taxon>environmental samples</taxon>
    </lineage>
</organism>
<sequence>GARRRSPRRAVRRLHPEPRPGRQPRPRRPPARGPVAPGGLHRPAVGLHPDAVAGRGVRRARAVPVLRRPHRPGHRRRHPRGAPARVRLVRRVRGRGGPRPGRSRHVRALEADAPARPGDRGPLPRPAADPPRAAGGRGAARERRGRGLDPRAPRPVRDLPALRHGRPGNRPAPGRGGAAARHASRGHRARRWWRPPAPAGRRARQVAGL</sequence>
<dbReference type="GO" id="GO:0033942">
    <property type="term" value="F:4-alpha-D-(1-&gt;4)-alpha-D-glucanotrehalose trehalohydrolase activity"/>
    <property type="evidence" value="ECO:0007669"/>
    <property type="project" value="UniProtKB-EC"/>
</dbReference>
<feature type="region of interest" description="Disordered" evidence="1">
    <location>
        <begin position="1"/>
        <end position="209"/>
    </location>
</feature>
<reference evidence="2" key="1">
    <citation type="submission" date="2020-02" db="EMBL/GenBank/DDBJ databases">
        <authorList>
            <person name="Meier V. D."/>
        </authorList>
    </citation>
    <scope>NUCLEOTIDE SEQUENCE</scope>
    <source>
        <strain evidence="2">AVDCRST_MAG88</strain>
    </source>
</reference>
<gene>
    <name evidence="2" type="ORF">AVDCRST_MAG88-905</name>
</gene>